<comment type="caution">
    <text evidence="2">The sequence shown here is derived from an EMBL/GenBank/DDBJ whole genome shotgun (WGS) entry which is preliminary data.</text>
</comment>
<sequence length="263" mass="27848">MRVLWAIPVTALLAAVLLPLNDGFYLTWINFDPQGEGQQWEWRYNREVMRNTSGYLYGHLLALVTGAWLARRRRYPVALAIAAGIGTAMAAAAFLTAHVLGGERLRVGGDGRVLWEPAVVGEVQHGPLLVAFPLYALLGAGLDVLLAGRLGSRRARTVAVVVLTIGWSVVSVDGLMQVGRIDFPAPLLWVVPPLAAATAIGMASLSLGAGEIRPAFAGDWGDTASSALIIGLAAWTAVAVVTGAARVRRQDDAAVRPEPHPPA</sequence>
<keyword evidence="1" id="KW-0812">Transmembrane</keyword>
<evidence type="ECO:0000256" key="1">
    <source>
        <dbReference type="SAM" id="Phobius"/>
    </source>
</evidence>
<feature type="transmembrane region" description="Helical" evidence="1">
    <location>
        <begin position="54"/>
        <end position="70"/>
    </location>
</feature>
<organism evidence="2 3">
    <name type="scientific">Actinoplanes subglobosus</name>
    <dbReference type="NCBI Taxonomy" id="1547892"/>
    <lineage>
        <taxon>Bacteria</taxon>
        <taxon>Bacillati</taxon>
        <taxon>Actinomycetota</taxon>
        <taxon>Actinomycetes</taxon>
        <taxon>Micromonosporales</taxon>
        <taxon>Micromonosporaceae</taxon>
        <taxon>Actinoplanes</taxon>
    </lineage>
</organism>
<feature type="transmembrane region" description="Helical" evidence="1">
    <location>
        <begin position="227"/>
        <end position="247"/>
    </location>
</feature>
<gene>
    <name evidence="2" type="ORF">ACFO0C_39645</name>
</gene>
<name>A0ABV8J7W6_9ACTN</name>
<evidence type="ECO:0000313" key="2">
    <source>
        <dbReference type="EMBL" id="MFC4071082.1"/>
    </source>
</evidence>
<accession>A0ABV8J7W6</accession>
<keyword evidence="3" id="KW-1185">Reference proteome</keyword>
<keyword evidence="1" id="KW-1133">Transmembrane helix</keyword>
<reference evidence="3" key="1">
    <citation type="journal article" date="2019" name="Int. J. Syst. Evol. Microbiol.">
        <title>The Global Catalogue of Microorganisms (GCM) 10K type strain sequencing project: providing services to taxonomists for standard genome sequencing and annotation.</title>
        <authorList>
            <consortium name="The Broad Institute Genomics Platform"/>
            <consortium name="The Broad Institute Genome Sequencing Center for Infectious Disease"/>
            <person name="Wu L."/>
            <person name="Ma J."/>
        </authorList>
    </citation>
    <scope>NUCLEOTIDE SEQUENCE [LARGE SCALE GENOMIC DNA]</scope>
    <source>
        <strain evidence="3">TBRC 5832</strain>
    </source>
</reference>
<dbReference type="RefSeq" id="WP_378071950.1">
    <property type="nucleotide sequence ID" value="NZ_JBHSBL010000026.1"/>
</dbReference>
<proteinExistence type="predicted"/>
<dbReference type="Proteomes" id="UP001595867">
    <property type="component" value="Unassembled WGS sequence"/>
</dbReference>
<evidence type="ECO:0008006" key="4">
    <source>
        <dbReference type="Google" id="ProtNLM"/>
    </source>
</evidence>
<feature type="transmembrane region" description="Helical" evidence="1">
    <location>
        <begin position="128"/>
        <end position="146"/>
    </location>
</feature>
<protein>
    <recommendedName>
        <fullName evidence="4">DUF998 domain-containing protein</fullName>
    </recommendedName>
</protein>
<evidence type="ECO:0000313" key="3">
    <source>
        <dbReference type="Proteomes" id="UP001595867"/>
    </source>
</evidence>
<feature type="transmembrane region" description="Helical" evidence="1">
    <location>
        <begin position="188"/>
        <end position="207"/>
    </location>
</feature>
<feature type="transmembrane region" description="Helical" evidence="1">
    <location>
        <begin position="77"/>
        <end position="100"/>
    </location>
</feature>
<dbReference type="EMBL" id="JBHSBL010000026">
    <property type="protein sequence ID" value="MFC4071082.1"/>
    <property type="molecule type" value="Genomic_DNA"/>
</dbReference>
<keyword evidence="1" id="KW-0472">Membrane</keyword>